<dbReference type="EC" id="2.3.2.15" evidence="1"/>
<feature type="domain" description="Peptidase C83" evidence="4">
    <location>
        <begin position="194"/>
        <end position="270"/>
    </location>
</feature>
<evidence type="ECO:0000313" key="5">
    <source>
        <dbReference type="EMBL" id="CEM41364.1"/>
    </source>
</evidence>
<dbReference type="GO" id="GO:0016756">
    <property type="term" value="F:glutathione gamma-glutamylcysteinyltransferase activity"/>
    <property type="evidence" value="ECO:0007669"/>
    <property type="project" value="UniProtKB-EC"/>
</dbReference>
<dbReference type="GO" id="GO:0010038">
    <property type="term" value="P:response to metal ion"/>
    <property type="evidence" value="ECO:0007669"/>
    <property type="project" value="InterPro"/>
</dbReference>
<dbReference type="SUPFAM" id="SSF54001">
    <property type="entry name" value="Cysteine proteinases"/>
    <property type="match status" value="1"/>
</dbReference>
<accession>A0A0G4HBF6</accession>
<dbReference type="InterPro" id="IPR038156">
    <property type="entry name" value="PCS_N_sf"/>
</dbReference>
<dbReference type="GO" id="GO:0046938">
    <property type="term" value="P:phytochelatin biosynthetic process"/>
    <property type="evidence" value="ECO:0007669"/>
    <property type="project" value="InterPro"/>
</dbReference>
<evidence type="ECO:0000256" key="3">
    <source>
        <dbReference type="SAM" id="MobiDB-lite"/>
    </source>
</evidence>
<name>A0A0G4HBF6_9ALVE</name>
<dbReference type="Gene3D" id="3.90.70.30">
    <property type="entry name" value="Phytochelatin synthase, N-terminal domain"/>
    <property type="match status" value="1"/>
</dbReference>
<dbReference type="InterPro" id="IPR038765">
    <property type="entry name" value="Papain-like_cys_pep_sf"/>
</dbReference>
<protein>
    <recommendedName>
        <fullName evidence="1">glutathione gamma-glutamylcysteinyltransferase</fullName>
        <ecNumber evidence="1">2.3.2.15</ecNumber>
    </recommendedName>
</protein>
<organism evidence="5">
    <name type="scientific">Chromera velia CCMP2878</name>
    <dbReference type="NCBI Taxonomy" id="1169474"/>
    <lineage>
        <taxon>Eukaryota</taxon>
        <taxon>Sar</taxon>
        <taxon>Alveolata</taxon>
        <taxon>Colpodellida</taxon>
        <taxon>Chromeraceae</taxon>
        <taxon>Chromera</taxon>
    </lineage>
</organism>
<reference evidence="5" key="1">
    <citation type="submission" date="2014-11" db="EMBL/GenBank/DDBJ databases">
        <authorList>
            <person name="Otto D Thomas"/>
            <person name="Naeem Raeece"/>
        </authorList>
    </citation>
    <scope>NUCLEOTIDE SEQUENCE</scope>
</reference>
<dbReference type="VEuPathDB" id="CryptoDB:Cvel_25972"/>
<dbReference type="AlphaFoldDB" id="A0A0G4HBF6"/>
<evidence type="ECO:0000259" key="4">
    <source>
        <dbReference type="Pfam" id="PF05023"/>
    </source>
</evidence>
<evidence type="ECO:0000256" key="1">
    <source>
        <dbReference type="ARBA" id="ARBA00012468"/>
    </source>
</evidence>
<dbReference type="Pfam" id="PF05023">
    <property type="entry name" value="Phytochelatin"/>
    <property type="match status" value="1"/>
</dbReference>
<dbReference type="EMBL" id="CDMZ01002219">
    <property type="protein sequence ID" value="CEM41364.1"/>
    <property type="molecule type" value="Genomic_DNA"/>
</dbReference>
<feature type="region of interest" description="Disordered" evidence="3">
    <location>
        <begin position="322"/>
        <end position="486"/>
    </location>
</feature>
<dbReference type="GO" id="GO:0046872">
    <property type="term" value="F:metal ion binding"/>
    <property type="evidence" value="ECO:0007669"/>
    <property type="project" value="InterPro"/>
</dbReference>
<keyword evidence="2" id="KW-0104">Cadmium</keyword>
<feature type="compositionally biased region" description="Low complexity" evidence="3">
    <location>
        <begin position="388"/>
        <end position="399"/>
    </location>
</feature>
<dbReference type="InterPro" id="IPR007719">
    <property type="entry name" value="PCS_N"/>
</dbReference>
<feature type="compositionally biased region" description="Low complexity" evidence="3">
    <location>
        <begin position="459"/>
        <end position="473"/>
    </location>
</feature>
<sequence>MAGTSHGSREWSGTKGAFSMVFNALRLDPGEFFRSVVAAEIFIGFRYFSERSFDKCVSRVLRVDPGTVYGLTLPPWMSLSQVEGTVGVSFDAAGKILSCQCRDLVEKPRVERRAVEQRGESCDIRMTNLDPQVEGLWGSREGGDSTEWDQARERYEQLVDELRESQWSDSKRIGASRQLLSIAETYCAGRPVAFRSFVGDLLGAVDDPSRRGFVVVSYSRILEILGVGGHYSPVGAAVTDERGRRWALLFDVARYKFEAHWVPLELLFFASGGRGFVFIRRCSLPTEEEDDSLTASLGEVGSALKENSSTIQNFNARVGDKRDLEGLRGSNQAEGSFARVEEPEQNGSHMKERGPALNTKEILTRSPAPQRGHPSSAVTDEDGPVDSPGPNNAAGPFNNRESQGEARSFVGRVRSDSECDRQVSRCRVSSSPSRRDTVASKMRTSGEGVDSIRSLNGPTSTSTSSGALSVSETDASEPKSSNDPLNYDLIHWQGNFKPSSPGVPTVVPVSRKLKTTSVCGSDNFHF</sequence>
<gene>
    <name evidence="5" type="ORF">Cvel_25972</name>
</gene>
<feature type="compositionally biased region" description="Basic and acidic residues" evidence="3">
    <location>
        <begin position="413"/>
        <end position="423"/>
    </location>
</feature>
<proteinExistence type="predicted"/>
<evidence type="ECO:0000256" key="2">
    <source>
        <dbReference type="ARBA" id="ARBA00022539"/>
    </source>
</evidence>